<feature type="domain" description="PiggyBac transposable element-derived protein" evidence="2">
    <location>
        <begin position="161"/>
        <end position="277"/>
    </location>
</feature>
<organism evidence="3 4">
    <name type="scientific">Coptotermes formosanus</name>
    <name type="common">Formosan subterranean termite</name>
    <dbReference type="NCBI Taxonomy" id="36987"/>
    <lineage>
        <taxon>Eukaryota</taxon>
        <taxon>Metazoa</taxon>
        <taxon>Ecdysozoa</taxon>
        <taxon>Arthropoda</taxon>
        <taxon>Hexapoda</taxon>
        <taxon>Insecta</taxon>
        <taxon>Pterygota</taxon>
        <taxon>Neoptera</taxon>
        <taxon>Polyneoptera</taxon>
        <taxon>Dictyoptera</taxon>
        <taxon>Blattodea</taxon>
        <taxon>Blattoidea</taxon>
        <taxon>Termitoidae</taxon>
        <taxon>Rhinotermitidae</taxon>
        <taxon>Coptotermes</taxon>
    </lineage>
</organism>
<feature type="region of interest" description="Disordered" evidence="1">
    <location>
        <begin position="22"/>
        <end position="41"/>
    </location>
</feature>
<name>A0A6L2PC63_COPFO</name>
<dbReference type="PANTHER" id="PTHR46599">
    <property type="entry name" value="PIGGYBAC TRANSPOSABLE ELEMENT-DERIVED PROTEIN 4"/>
    <property type="match status" value="1"/>
</dbReference>
<dbReference type="InterPro" id="IPR029526">
    <property type="entry name" value="PGBD"/>
</dbReference>
<evidence type="ECO:0000256" key="1">
    <source>
        <dbReference type="SAM" id="MobiDB-lite"/>
    </source>
</evidence>
<gene>
    <name evidence="3" type="ORF">Cfor_07567</name>
</gene>
<dbReference type="Proteomes" id="UP000502823">
    <property type="component" value="Unassembled WGS sequence"/>
</dbReference>
<dbReference type="EMBL" id="BLKM01000198">
    <property type="protein sequence ID" value="GFG30123.1"/>
    <property type="molecule type" value="Genomic_DNA"/>
</dbReference>
<accession>A0A6L2PC63</accession>
<reference evidence="4" key="1">
    <citation type="submission" date="2020-01" db="EMBL/GenBank/DDBJ databases">
        <title>Draft genome sequence of the Termite Coptotermes fromosanus.</title>
        <authorList>
            <person name="Itakura S."/>
            <person name="Yosikawa Y."/>
            <person name="Umezawa K."/>
        </authorList>
    </citation>
    <scope>NUCLEOTIDE SEQUENCE [LARGE SCALE GENOMIC DNA]</scope>
</reference>
<proteinExistence type="predicted"/>
<evidence type="ECO:0000313" key="3">
    <source>
        <dbReference type="EMBL" id="GFG30123.1"/>
    </source>
</evidence>
<dbReference type="AlphaFoldDB" id="A0A6L2PC63"/>
<dbReference type="OrthoDB" id="75807at2759"/>
<keyword evidence="4" id="KW-1185">Reference proteome</keyword>
<sequence>MASSSKRLFEAEIEQALLEELTDSDVCSSGSDDESSGTDDATVDVVIGRECSDEKTTWCEVPVHPDMTKCAGQREQFVGNCGPQNEAQNETNCAKAFKVLFTDELTDITVRETNTYAEQKIRARSLIPFLSRMRDWKPVTADETCVVIALLMLVAVCNFMHFNNERIGTYQEPSKLFQIYPVLSYLNKKYQSLYLPGQNIAIDESLTLWRGILSFRRYIPLRASKFGIKSYELCESSSRYLCSFIIYTGKDTVFRTAFVSDDANKAAAIVLSLVEPFH</sequence>
<comment type="caution">
    <text evidence="3">The sequence shown here is derived from an EMBL/GenBank/DDBJ whole genome shotgun (WGS) entry which is preliminary data.</text>
</comment>
<evidence type="ECO:0000313" key="4">
    <source>
        <dbReference type="Proteomes" id="UP000502823"/>
    </source>
</evidence>
<dbReference type="PANTHER" id="PTHR46599:SF3">
    <property type="entry name" value="PIGGYBAC TRANSPOSABLE ELEMENT-DERIVED PROTEIN 4"/>
    <property type="match status" value="1"/>
</dbReference>
<evidence type="ECO:0000259" key="2">
    <source>
        <dbReference type="Pfam" id="PF13843"/>
    </source>
</evidence>
<dbReference type="Pfam" id="PF13843">
    <property type="entry name" value="DDE_Tnp_1_7"/>
    <property type="match status" value="1"/>
</dbReference>
<protein>
    <recommendedName>
        <fullName evidence="2">PiggyBac transposable element-derived protein domain-containing protein</fullName>
    </recommendedName>
</protein>
<dbReference type="InParanoid" id="A0A6L2PC63"/>